<name>A0ABP7MD59_9GAMM</name>
<sequence length="284" mass="30769">MHGIVRWLGIAFALQLLAILLLGSVGAWQLRLADLYPCTAMGLVAWLLLARATWARPGSPWNSWLGTLQFATCWTVFPLFKGIRQGFIQHTADASLLAADRALWGGASLPEHAMAWQSPLLSEICSAGYFLFYFIVLVPAVAYSFRRRGAEARAFFAGLMLMYLAGFVGYLAVPAGGPFIAFPDVFPYPPAGGPMTAFLSRIVDAGVTGMDVFPSLHAGIGTYVLGFLYISGRRAWAGVLLPVVAVLVVATVYLLYHYGIDVACGLALAALVLAFVRRYRKEIA</sequence>
<evidence type="ECO:0000259" key="6">
    <source>
        <dbReference type="Pfam" id="PF14378"/>
    </source>
</evidence>
<evidence type="ECO:0000256" key="2">
    <source>
        <dbReference type="ARBA" id="ARBA00022692"/>
    </source>
</evidence>
<dbReference type="Gene3D" id="1.20.144.10">
    <property type="entry name" value="Phosphatidic acid phosphatase type 2/haloperoxidase"/>
    <property type="match status" value="1"/>
</dbReference>
<dbReference type="EMBL" id="BAAAZU010000004">
    <property type="protein sequence ID" value="GAA3918086.1"/>
    <property type="molecule type" value="Genomic_DNA"/>
</dbReference>
<evidence type="ECO:0000313" key="7">
    <source>
        <dbReference type="EMBL" id="GAA3918086.1"/>
    </source>
</evidence>
<feature type="transmembrane region" description="Helical" evidence="5">
    <location>
        <begin position="6"/>
        <end position="28"/>
    </location>
</feature>
<dbReference type="Pfam" id="PF14378">
    <property type="entry name" value="PAP2_3"/>
    <property type="match status" value="1"/>
</dbReference>
<feature type="transmembrane region" description="Helical" evidence="5">
    <location>
        <begin position="237"/>
        <end position="256"/>
    </location>
</feature>
<organism evidence="7 8">
    <name type="scientific">Luteimonas lutimaris</name>
    <dbReference type="NCBI Taxonomy" id="698645"/>
    <lineage>
        <taxon>Bacteria</taxon>
        <taxon>Pseudomonadati</taxon>
        <taxon>Pseudomonadota</taxon>
        <taxon>Gammaproteobacteria</taxon>
        <taxon>Lysobacterales</taxon>
        <taxon>Lysobacteraceae</taxon>
        <taxon>Luteimonas</taxon>
    </lineage>
</organism>
<evidence type="ECO:0000313" key="8">
    <source>
        <dbReference type="Proteomes" id="UP001501727"/>
    </source>
</evidence>
<keyword evidence="2 5" id="KW-0812">Transmembrane</keyword>
<feature type="transmembrane region" description="Helical" evidence="5">
    <location>
        <begin position="120"/>
        <end position="142"/>
    </location>
</feature>
<dbReference type="InterPro" id="IPR026841">
    <property type="entry name" value="Aur1/Ipt1"/>
</dbReference>
<comment type="caution">
    <text evidence="7">The sequence shown here is derived from an EMBL/GenBank/DDBJ whole genome shotgun (WGS) entry which is preliminary data.</text>
</comment>
<feature type="transmembrane region" description="Helical" evidence="5">
    <location>
        <begin position="154"/>
        <end position="173"/>
    </location>
</feature>
<reference evidence="8" key="1">
    <citation type="journal article" date="2019" name="Int. J. Syst. Evol. Microbiol.">
        <title>The Global Catalogue of Microorganisms (GCM) 10K type strain sequencing project: providing services to taxonomists for standard genome sequencing and annotation.</title>
        <authorList>
            <consortium name="The Broad Institute Genomics Platform"/>
            <consortium name="The Broad Institute Genome Sequencing Center for Infectious Disease"/>
            <person name="Wu L."/>
            <person name="Ma J."/>
        </authorList>
    </citation>
    <scope>NUCLEOTIDE SEQUENCE [LARGE SCALE GENOMIC DNA]</scope>
    <source>
        <strain evidence="8">JCM 16916</strain>
    </source>
</reference>
<dbReference type="InterPro" id="IPR052185">
    <property type="entry name" value="IPC_Synthase-Related"/>
</dbReference>
<evidence type="ECO:0000256" key="3">
    <source>
        <dbReference type="ARBA" id="ARBA00022989"/>
    </source>
</evidence>
<dbReference type="PANTHER" id="PTHR31310:SF7">
    <property type="entry name" value="PA-PHOSPHATASE RELATED-FAMILY PROTEIN DDB_G0268928"/>
    <property type="match status" value="1"/>
</dbReference>
<feature type="transmembrane region" description="Helical" evidence="5">
    <location>
        <begin position="262"/>
        <end position="279"/>
    </location>
</feature>
<comment type="subcellular location">
    <subcellularLocation>
        <location evidence="1">Membrane</location>
        <topology evidence="1">Multi-pass membrane protein</topology>
    </subcellularLocation>
</comment>
<feature type="transmembrane region" description="Helical" evidence="5">
    <location>
        <begin position="212"/>
        <end position="230"/>
    </location>
</feature>
<keyword evidence="8" id="KW-1185">Reference proteome</keyword>
<gene>
    <name evidence="7" type="ORF">GCM10022229_09640</name>
</gene>
<dbReference type="PANTHER" id="PTHR31310">
    <property type="match status" value="1"/>
</dbReference>
<proteinExistence type="predicted"/>
<feature type="domain" description="Inositolphosphotransferase Aur1/Ipt1" evidence="6">
    <location>
        <begin position="95"/>
        <end position="274"/>
    </location>
</feature>
<evidence type="ECO:0000256" key="1">
    <source>
        <dbReference type="ARBA" id="ARBA00004141"/>
    </source>
</evidence>
<evidence type="ECO:0000256" key="5">
    <source>
        <dbReference type="SAM" id="Phobius"/>
    </source>
</evidence>
<feature type="transmembrane region" description="Helical" evidence="5">
    <location>
        <begin position="35"/>
        <end position="54"/>
    </location>
</feature>
<protein>
    <recommendedName>
        <fullName evidence="6">Inositolphosphotransferase Aur1/Ipt1 domain-containing protein</fullName>
    </recommendedName>
</protein>
<keyword evidence="4 5" id="KW-0472">Membrane</keyword>
<dbReference type="Proteomes" id="UP001501727">
    <property type="component" value="Unassembled WGS sequence"/>
</dbReference>
<keyword evidence="3 5" id="KW-1133">Transmembrane helix</keyword>
<evidence type="ECO:0000256" key="4">
    <source>
        <dbReference type="ARBA" id="ARBA00023136"/>
    </source>
</evidence>
<accession>A0ABP7MD59</accession>